<dbReference type="AlphaFoldDB" id="A0A382HJ83"/>
<evidence type="ECO:0000259" key="1">
    <source>
        <dbReference type="Pfam" id="PF07583"/>
    </source>
</evidence>
<evidence type="ECO:0008006" key="4">
    <source>
        <dbReference type="Google" id="ProtNLM"/>
    </source>
</evidence>
<evidence type="ECO:0000259" key="2">
    <source>
        <dbReference type="Pfam" id="PF07635"/>
    </source>
</evidence>
<dbReference type="PANTHER" id="PTHR35889">
    <property type="entry name" value="CYCLOINULO-OLIGOSACCHARIDE FRUCTANOTRANSFERASE-RELATED"/>
    <property type="match status" value="1"/>
</dbReference>
<accession>A0A382HJ83</accession>
<feature type="domain" description="DUF1549" evidence="1">
    <location>
        <begin position="169"/>
        <end position="299"/>
    </location>
</feature>
<name>A0A382HJ83_9ZZZZ</name>
<dbReference type="Pfam" id="PF07583">
    <property type="entry name" value="PSCyt2"/>
    <property type="match status" value="1"/>
</dbReference>
<proteinExistence type="predicted"/>
<sequence length="303" mass="34299">MFIRFFLGLGLASVSMVLSGAEFAATDLEFFEKKIRPLLAENCFKCHSAKAKKLKGGLRLDYRAGVLKGGDSGPAVQLGKPEMSRLVEAINYDNVDLEMPPSGKLSAAHIADLNEWVKRGVPWPNEAAAGNEVKEKFNLAKRKAAHWAWQPLKKQVPPRVKQANWPTSPIDNFILAKLEEAKLKPATEAAKRTLIRRAYFDLIGLPPTPGQIDTYLKDNSPEALTRVVDGLLASPHFGERWGRHWLDLMRYAETFGHEFDFANQEVWRYRDYVIRAFNEDVPFDRLILEHVAGDQIAPRYSRE</sequence>
<dbReference type="GO" id="GO:0020037">
    <property type="term" value="F:heme binding"/>
    <property type="evidence" value="ECO:0007669"/>
    <property type="project" value="InterPro"/>
</dbReference>
<feature type="non-terminal residue" evidence="3">
    <location>
        <position position="303"/>
    </location>
</feature>
<gene>
    <name evidence="3" type="ORF">METZ01_LOCUS240222</name>
</gene>
<dbReference type="SUPFAM" id="SSF46626">
    <property type="entry name" value="Cytochrome c"/>
    <property type="match status" value="1"/>
</dbReference>
<dbReference type="GO" id="GO:0009055">
    <property type="term" value="F:electron transfer activity"/>
    <property type="evidence" value="ECO:0007669"/>
    <property type="project" value="InterPro"/>
</dbReference>
<dbReference type="InterPro" id="IPR036909">
    <property type="entry name" value="Cyt_c-like_dom_sf"/>
</dbReference>
<dbReference type="InterPro" id="IPR011444">
    <property type="entry name" value="DUF1549"/>
</dbReference>
<protein>
    <recommendedName>
        <fullName evidence="4">Cytochrome c domain-containing protein</fullName>
    </recommendedName>
</protein>
<dbReference type="Pfam" id="PF07635">
    <property type="entry name" value="PSCyt1"/>
    <property type="match status" value="1"/>
</dbReference>
<dbReference type="PANTHER" id="PTHR35889:SF3">
    <property type="entry name" value="F-BOX DOMAIN-CONTAINING PROTEIN"/>
    <property type="match status" value="1"/>
</dbReference>
<feature type="domain" description="Cytochrome C Planctomycete-type" evidence="2">
    <location>
        <begin position="43"/>
        <end position="103"/>
    </location>
</feature>
<reference evidence="3" key="1">
    <citation type="submission" date="2018-05" db="EMBL/GenBank/DDBJ databases">
        <authorList>
            <person name="Lanie J.A."/>
            <person name="Ng W.-L."/>
            <person name="Kazmierczak K.M."/>
            <person name="Andrzejewski T.M."/>
            <person name="Davidsen T.M."/>
            <person name="Wayne K.J."/>
            <person name="Tettelin H."/>
            <person name="Glass J.I."/>
            <person name="Rusch D."/>
            <person name="Podicherti R."/>
            <person name="Tsui H.-C.T."/>
            <person name="Winkler M.E."/>
        </authorList>
    </citation>
    <scope>NUCLEOTIDE SEQUENCE</scope>
</reference>
<dbReference type="EMBL" id="UINC01061612">
    <property type="protein sequence ID" value="SVB87368.1"/>
    <property type="molecule type" value="Genomic_DNA"/>
</dbReference>
<dbReference type="InterPro" id="IPR011429">
    <property type="entry name" value="Cyt_c_Planctomycete-type"/>
</dbReference>
<evidence type="ECO:0000313" key="3">
    <source>
        <dbReference type="EMBL" id="SVB87368.1"/>
    </source>
</evidence>
<organism evidence="3">
    <name type="scientific">marine metagenome</name>
    <dbReference type="NCBI Taxonomy" id="408172"/>
    <lineage>
        <taxon>unclassified sequences</taxon>
        <taxon>metagenomes</taxon>
        <taxon>ecological metagenomes</taxon>
    </lineage>
</organism>